<evidence type="ECO:0000259" key="4">
    <source>
        <dbReference type="PROSITE" id="PS50043"/>
    </source>
</evidence>
<dbReference type="Pfam" id="PF00196">
    <property type="entry name" value="GerE"/>
    <property type="match status" value="1"/>
</dbReference>
<dbReference type="InterPro" id="IPR016032">
    <property type="entry name" value="Sig_transdc_resp-reg_C-effctor"/>
</dbReference>
<sequence length="280" mass="30389">MSVDDAVTDEESAGTRRQLVALDRTVAEQADQHAITLESLLAILRSQRLDDRAARMLAIDTATTALVGLRMATDRQRRSMLEPVVGAFARLRSDLRPLERFSELDVQFVEPPATGRALPGEVAHAARAIVRSAVLAVVDAGEARRVRIQWDCDGWNLLVGIRDDGNGELTPHDDSLRPIAERVSALNGVLTVSATPGWGSSLEIRLPLDPPVEPEPLAESVRLTTREREVLHLVASGARNQTIADELGISANTVKFHVSNLLRKTEATTRAELAALAAAR</sequence>
<dbReference type="GO" id="GO:0006355">
    <property type="term" value="P:regulation of DNA-templated transcription"/>
    <property type="evidence" value="ECO:0007669"/>
    <property type="project" value="InterPro"/>
</dbReference>
<keyword evidence="2" id="KW-0238">DNA-binding</keyword>
<evidence type="ECO:0000256" key="1">
    <source>
        <dbReference type="ARBA" id="ARBA00023015"/>
    </source>
</evidence>
<dbReference type="SUPFAM" id="SSF55874">
    <property type="entry name" value="ATPase domain of HSP90 chaperone/DNA topoisomerase II/histidine kinase"/>
    <property type="match status" value="1"/>
</dbReference>
<dbReference type="AlphaFoldDB" id="A0A4P6EGI9"/>
<keyword evidence="6" id="KW-1185">Reference proteome</keyword>
<dbReference type="InterPro" id="IPR036388">
    <property type="entry name" value="WH-like_DNA-bd_sf"/>
</dbReference>
<dbReference type="SUPFAM" id="SSF46894">
    <property type="entry name" value="C-terminal effector domain of the bipartite response regulators"/>
    <property type="match status" value="1"/>
</dbReference>
<dbReference type="Gene3D" id="3.30.565.10">
    <property type="entry name" value="Histidine kinase-like ATPase, C-terminal domain"/>
    <property type="match status" value="1"/>
</dbReference>
<name>A0A4P6EGI9_9MICO</name>
<feature type="domain" description="HTH luxR-type" evidence="4">
    <location>
        <begin position="216"/>
        <end position="280"/>
    </location>
</feature>
<organism evidence="5 6">
    <name type="scientific">Microbacterium protaetiae</name>
    <dbReference type="NCBI Taxonomy" id="2509458"/>
    <lineage>
        <taxon>Bacteria</taxon>
        <taxon>Bacillati</taxon>
        <taxon>Actinomycetota</taxon>
        <taxon>Actinomycetes</taxon>
        <taxon>Micrococcales</taxon>
        <taxon>Microbacteriaceae</taxon>
        <taxon>Microbacterium</taxon>
    </lineage>
</organism>
<evidence type="ECO:0000313" key="5">
    <source>
        <dbReference type="EMBL" id="QAY60279.1"/>
    </source>
</evidence>
<dbReference type="SMART" id="SM00421">
    <property type="entry name" value="HTH_LUXR"/>
    <property type="match status" value="1"/>
</dbReference>
<accession>A0A4P6EGI9</accession>
<dbReference type="InterPro" id="IPR000792">
    <property type="entry name" value="Tscrpt_reg_LuxR_C"/>
</dbReference>
<dbReference type="OrthoDB" id="3171430at2"/>
<reference evidence="5 6" key="1">
    <citation type="submission" date="2019-01" db="EMBL/GenBank/DDBJ databases">
        <title>Genome sequencing of strain DFW100M-13.</title>
        <authorList>
            <person name="Heo J."/>
            <person name="Kim S.-J."/>
            <person name="Kim J.-S."/>
            <person name="Hong S.-B."/>
            <person name="Kwon S.-W."/>
        </authorList>
    </citation>
    <scope>NUCLEOTIDE SEQUENCE [LARGE SCALE GENOMIC DNA]</scope>
    <source>
        <strain evidence="5 6">DFW100M-13</strain>
    </source>
</reference>
<dbReference type="EMBL" id="CP035494">
    <property type="protein sequence ID" value="QAY60279.1"/>
    <property type="molecule type" value="Genomic_DNA"/>
</dbReference>
<evidence type="ECO:0000313" key="6">
    <source>
        <dbReference type="Proteomes" id="UP000293995"/>
    </source>
</evidence>
<keyword evidence="3" id="KW-0804">Transcription</keyword>
<dbReference type="PANTHER" id="PTHR44688">
    <property type="entry name" value="DNA-BINDING TRANSCRIPTIONAL ACTIVATOR DEVR_DOSR"/>
    <property type="match status" value="1"/>
</dbReference>
<dbReference type="PROSITE" id="PS50043">
    <property type="entry name" value="HTH_LUXR_2"/>
    <property type="match status" value="1"/>
</dbReference>
<dbReference type="PROSITE" id="PS00622">
    <property type="entry name" value="HTH_LUXR_1"/>
    <property type="match status" value="1"/>
</dbReference>
<dbReference type="Proteomes" id="UP000293995">
    <property type="component" value="Chromosome"/>
</dbReference>
<dbReference type="InterPro" id="IPR036890">
    <property type="entry name" value="HATPase_C_sf"/>
</dbReference>
<dbReference type="PRINTS" id="PR00038">
    <property type="entry name" value="HTHLUXR"/>
</dbReference>
<gene>
    <name evidence="5" type="ORF">ET475_09975</name>
</gene>
<evidence type="ECO:0000256" key="2">
    <source>
        <dbReference type="ARBA" id="ARBA00023125"/>
    </source>
</evidence>
<dbReference type="PANTHER" id="PTHR44688:SF16">
    <property type="entry name" value="DNA-BINDING TRANSCRIPTIONAL ACTIVATOR DEVR_DOSR"/>
    <property type="match status" value="1"/>
</dbReference>
<dbReference type="CDD" id="cd06170">
    <property type="entry name" value="LuxR_C_like"/>
    <property type="match status" value="1"/>
</dbReference>
<dbReference type="KEGG" id="mprt:ET475_09975"/>
<dbReference type="GO" id="GO:0003677">
    <property type="term" value="F:DNA binding"/>
    <property type="evidence" value="ECO:0007669"/>
    <property type="project" value="UniProtKB-KW"/>
</dbReference>
<protein>
    <submittedName>
        <fullName evidence="5">Helix-turn-helix transcriptional regulator</fullName>
    </submittedName>
</protein>
<keyword evidence="1" id="KW-0805">Transcription regulation</keyword>
<dbReference type="Gene3D" id="1.10.10.10">
    <property type="entry name" value="Winged helix-like DNA-binding domain superfamily/Winged helix DNA-binding domain"/>
    <property type="match status" value="1"/>
</dbReference>
<dbReference type="RefSeq" id="WP_129389358.1">
    <property type="nucleotide sequence ID" value="NZ_CP035494.1"/>
</dbReference>
<proteinExistence type="predicted"/>
<evidence type="ECO:0000256" key="3">
    <source>
        <dbReference type="ARBA" id="ARBA00023163"/>
    </source>
</evidence>